<dbReference type="Proteomes" id="UP000279600">
    <property type="component" value="Chromosome"/>
</dbReference>
<keyword evidence="2" id="KW-0732">Signal</keyword>
<evidence type="ECO:0008006" key="5">
    <source>
        <dbReference type="Google" id="ProtNLM"/>
    </source>
</evidence>
<feature type="signal peptide" evidence="2">
    <location>
        <begin position="1"/>
        <end position="21"/>
    </location>
</feature>
<feature type="coiled-coil region" evidence="1">
    <location>
        <begin position="124"/>
        <end position="187"/>
    </location>
</feature>
<dbReference type="SUPFAM" id="SSF82185">
    <property type="entry name" value="Histone H3 K4-specific methyltransferase SET7/9 N-terminal domain"/>
    <property type="match status" value="3"/>
</dbReference>
<keyword evidence="4" id="KW-1185">Reference proteome</keyword>
<evidence type="ECO:0000313" key="4">
    <source>
        <dbReference type="Proteomes" id="UP000279600"/>
    </source>
</evidence>
<name>A0A3S9MU81_9FLAO</name>
<protein>
    <recommendedName>
        <fullName evidence="5">Toxin-antitoxin system YwqK family antitoxin</fullName>
    </recommendedName>
</protein>
<dbReference type="Pfam" id="PF14903">
    <property type="entry name" value="WG_beta_rep"/>
    <property type="match status" value="1"/>
</dbReference>
<dbReference type="KEGG" id="noj:EJ995_00220"/>
<evidence type="ECO:0000256" key="2">
    <source>
        <dbReference type="SAM" id="SignalP"/>
    </source>
</evidence>
<dbReference type="InterPro" id="IPR032774">
    <property type="entry name" value="WG_beta_rep"/>
</dbReference>
<evidence type="ECO:0000256" key="1">
    <source>
        <dbReference type="SAM" id="Coils"/>
    </source>
</evidence>
<reference evidence="3 4" key="1">
    <citation type="submission" date="2018-12" db="EMBL/GenBank/DDBJ databases">
        <title>Complete genome of Nonlabens sp. MJ115.</title>
        <authorList>
            <person name="Choi H.S."/>
            <person name="Jung J."/>
        </authorList>
    </citation>
    <scope>NUCLEOTIDE SEQUENCE [LARGE SCALE GENOMIC DNA]</scope>
    <source>
        <strain evidence="3 4">MJ115</strain>
    </source>
</reference>
<dbReference type="Gene3D" id="2.20.110.10">
    <property type="entry name" value="Histone H3 K4-specific methyltransferase SET7/9 N-terminal domain"/>
    <property type="match status" value="2"/>
</dbReference>
<gene>
    <name evidence="3" type="ORF">EJ995_00220</name>
</gene>
<keyword evidence="1" id="KW-0175">Coiled coil</keyword>
<dbReference type="OrthoDB" id="7342920at2"/>
<dbReference type="PANTHER" id="PTHR33706:SF1">
    <property type="entry name" value="TPR REPEAT PROTEIN"/>
    <property type="match status" value="1"/>
</dbReference>
<proteinExistence type="predicted"/>
<dbReference type="EMBL" id="CP034549">
    <property type="protein sequence ID" value="AZQ42739.1"/>
    <property type="molecule type" value="Genomic_DNA"/>
</dbReference>
<dbReference type="AlphaFoldDB" id="A0A3S9MU81"/>
<dbReference type="RefSeq" id="WP_126444470.1">
    <property type="nucleotide sequence ID" value="NZ_CP034549.1"/>
</dbReference>
<evidence type="ECO:0000313" key="3">
    <source>
        <dbReference type="EMBL" id="AZQ42739.1"/>
    </source>
</evidence>
<sequence>MSKKSFLFTALLSLIVFQGFSQQCDCPEWNGTVIPELVGDPCSYNGDNPSLKEFAAYECCHKNCKAKQREEYSKIKEREQKHSQLFSEYRQYLNNKDWSGAISMADRIIAMNRSYSDRGAQQQVENFERSKADLRKRIEEDKSSTVENTISIDNSLSPAYQDQQSTQTVYQNALDNYNNQIAQEQAQIEYFNAGVQQAIVNAFDGSGNIDVAAVVANLPQAQTEAQGYTNLAVAGAATVVSIFQERAARRAAENESRQQRWAAEYALVKDGEGLYDKVGRKQGVWTYYSKQMLPQVTGKYIDGKKDGIWVELEYTPFKSKGIWYYSTNYDDSKAYLYVNGEKIAEYPVKSGSDTRPNEFTAYGAIVTVDGQEYEVGRWLVYDKYDNEYIEGFRNMKGKQGEWKARRTSPNDKGRYNVEPVHEPLYGYKYTRENLFFEDNLSHGTFTSTYVVSKTSEYDVLTRGQFYQGKKVGKWYYYQKIQEGATFLSDILSYKDDKLNGLQQSFYRSEGEPKLKETYVAVDGLKNGFNSFYDVEGNMLKKAQYKDGILNGEQVTYYKNGTIRMIGSAVDGEMDGEMQLFYINGDRNIEGFYSKGKPKGEFTFYRDDNKFLQVGLKDNMYHGLKRSFTPEGKVISQGEFDNGVAIGTHFMKNSQGDKDIYKLTYNKGELKEKTGQLLSTDDYVISLNNGKYDDAYKFTNDQKTVIGTYDNGLRVGSWEIIDNARVTNLKFEENGLRDGAITIVDGSAKTIGQYEQDLPVGLWETTQSFQSGELQERFKFQYINGKKDGEWFKEYRKKPGKKLKTTSVKYYDNGERTGTWNNSYTFITKVNNRQYYGESEDNISWSEKKSFIKNDARKLLLDNFPETPFSYIAYLAPMLQYMLEHEISQEDLDDIKENPKKFKRAIDRLRGTYSISIYTSIENEQALGYSVIRFNDINIDFTPVLDQFGEIVFIDEFEFMNVPVQGLTAAKRQGKWGYLNSKFETVIPFVYMDAKPFKNGIAQVTDEFGAYYINASGEKVIDIWPLKYDAQNSNPLEMGVPSGTLEP</sequence>
<dbReference type="PANTHER" id="PTHR33706">
    <property type="entry name" value="MORN VARIANT REPEAT PROTEIN"/>
    <property type="match status" value="1"/>
</dbReference>
<feature type="chain" id="PRO_5019533707" description="Toxin-antitoxin system YwqK family antitoxin" evidence="2">
    <location>
        <begin position="22"/>
        <end position="1046"/>
    </location>
</feature>
<accession>A0A3S9MU81</accession>
<organism evidence="3 4">
    <name type="scientific">Nonlabens ponticola</name>
    <dbReference type="NCBI Taxonomy" id="2496866"/>
    <lineage>
        <taxon>Bacteria</taxon>
        <taxon>Pseudomonadati</taxon>
        <taxon>Bacteroidota</taxon>
        <taxon>Flavobacteriia</taxon>
        <taxon>Flavobacteriales</taxon>
        <taxon>Flavobacteriaceae</taxon>
        <taxon>Nonlabens</taxon>
    </lineage>
</organism>